<dbReference type="EMBL" id="JABVEC010000005">
    <property type="protein sequence ID" value="MBC6465628.1"/>
    <property type="molecule type" value="Genomic_DNA"/>
</dbReference>
<evidence type="ECO:0000313" key="2">
    <source>
        <dbReference type="Proteomes" id="UP000805614"/>
    </source>
</evidence>
<proteinExistence type="predicted"/>
<organism evidence="1 2">
    <name type="scientific">Actinomadura alba</name>
    <dbReference type="NCBI Taxonomy" id="406431"/>
    <lineage>
        <taxon>Bacteria</taxon>
        <taxon>Bacillati</taxon>
        <taxon>Actinomycetota</taxon>
        <taxon>Actinomycetes</taxon>
        <taxon>Streptosporangiales</taxon>
        <taxon>Thermomonosporaceae</taxon>
        <taxon>Actinomadura</taxon>
    </lineage>
</organism>
<accession>A0ABR7LMJ9</accession>
<gene>
    <name evidence="1" type="ORF">HKK74_08985</name>
</gene>
<comment type="caution">
    <text evidence="1">The sequence shown here is derived from an EMBL/GenBank/DDBJ whole genome shotgun (WGS) entry which is preliminary data.</text>
</comment>
<keyword evidence="2" id="KW-1185">Reference proteome</keyword>
<dbReference type="RefSeq" id="WP_187242648.1">
    <property type="nucleotide sequence ID" value="NZ_BAAAOK010000006.1"/>
</dbReference>
<reference evidence="1 2" key="1">
    <citation type="submission" date="2020-06" db="EMBL/GenBank/DDBJ databases">
        <title>Actinomadura xiongansis sp. nov., isolated from soil of Baiyangdian.</title>
        <authorList>
            <person name="Zhang X."/>
        </authorList>
    </citation>
    <scope>NUCLEOTIDE SEQUENCE [LARGE SCALE GENOMIC DNA]</scope>
    <source>
        <strain evidence="1 2">HBUM206468</strain>
    </source>
</reference>
<sequence>MFVVSAWSRGSGGVMCGETSKDRELRLLGDLCVALAKLGYPGIQFRDALPGLIVSANRDGSGGAAAYVVIHHGARFSWWSVQHHHPVDDVDGAAQAIVEFLRRKPSGAGGEPGS</sequence>
<dbReference type="Proteomes" id="UP000805614">
    <property type="component" value="Unassembled WGS sequence"/>
</dbReference>
<evidence type="ECO:0000313" key="1">
    <source>
        <dbReference type="EMBL" id="MBC6465628.1"/>
    </source>
</evidence>
<name>A0ABR7LMJ9_9ACTN</name>
<protein>
    <submittedName>
        <fullName evidence="1">Uncharacterized protein</fullName>
    </submittedName>
</protein>